<organism evidence="3 4">
    <name type="scientific">Piloderma croceum (strain F 1598)</name>
    <dbReference type="NCBI Taxonomy" id="765440"/>
    <lineage>
        <taxon>Eukaryota</taxon>
        <taxon>Fungi</taxon>
        <taxon>Dikarya</taxon>
        <taxon>Basidiomycota</taxon>
        <taxon>Agaricomycotina</taxon>
        <taxon>Agaricomycetes</taxon>
        <taxon>Agaricomycetidae</taxon>
        <taxon>Atheliales</taxon>
        <taxon>Atheliaceae</taxon>
        <taxon>Piloderma</taxon>
    </lineage>
</organism>
<protein>
    <recommendedName>
        <fullName evidence="5">Macrofage activating glycoprotein</fullName>
    </recommendedName>
</protein>
<feature type="chain" id="PRO_5002164063" description="Macrofage activating glycoprotein" evidence="2">
    <location>
        <begin position="20"/>
        <end position="363"/>
    </location>
</feature>
<feature type="compositionally biased region" description="Polar residues" evidence="1">
    <location>
        <begin position="330"/>
        <end position="341"/>
    </location>
</feature>
<evidence type="ECO:0008006" key="5">
    <source>
        <dbReference type="Google" id="ProtNLM"/>
    </source>
</evidence>
<evidence type="ECO:0000313" key="4">
    <source>
        <dbReference type="Proteomes" id="UP000054166"/>
    </source>
</evidence>
<feature type="signal peptide" evidence="2">
    <location>
        <begin position="1"/>
        <end position="19"/>
    </location>
</feature>
<evidence type="ECO:0000313" key="3">
    <source>
        <dbReference type="EMBL" id="KIM74280.1"/>
    </source>
</evidence>
<reference evidence="4" key="2">
    <citation type="submission" date="2015-01" db="EMBL/GenBank/DDBJ databases">
        <title>Evolutionary Origins and Diversification of the Mycorrhizal Mutualists.</title>
        <authorList>
            <consortium name="DOE Joint Genome Institute"/>
            <consortium name="Mycorrhizal Genomics Consortium"/>
            <person name="Kohler A."/>
            <person name="Kuo A."/>
            <person name="Nagy L.G."/>
            <person name="Floudas D."/>
            <person name="Copeland A."/>
            <person name="Barry K.W."/>
            <person name="Cichocki N."/>
            <person name="Veneault-Fourrey C."/>
            <person name="LaButti K."/>
            <person name="Lindquist E.A."/>
            <person name="Lipzen A."/>
            <person name="Lundell T."/>
            <person name="Morin E."/>
            <person name="Murat C."/>
            <person name="Riley R."/>
            <person name="Ohm R."/>
            <person name="Sun H."/>
            <person name="Tunlid A."/>
            <person name="Henrissat B."/>
            <person name="Grigoriev I.V."/>
            <person name="Hibbett D.S."/>
            <person name="Martin F."/>
        </authorList>
    </citation>
    <scope>NUCLEOTIDE SEQUENCE [LARGE SCALE GENOMIC DNA]</scope>
    <source>
        <strain evidence="4">F 1598</strain>
    </source>
</reference>
<accession>A0A0C3ENX0</accession>
<dbReference type="AlphaFoldDB" id="A0A0C3ENX0"/>
<sequence length="363" mass="38119">MSRLALSILVFSSISTALAQADPSVSTALADKRFKYPDGIPYQVDTDIGDRGPQQGYNKCNSTTEGPTSMCQTAMVNSIDDFCLWAPAKPNSIIADTEGEEVAWCTKPGRGTRIIPPNALTGVQFMRTPDYLQVVGYIDQTLINLEKDDSGGELDPHGADLRGNPLGGIVFSNGFPSNGGNNNTYQQVIEWHNFMGGGAFCIKACDPAGADAANFCQHVYDRIGCEYNAPNNAQDNVFESCQGDDQDFPGIYTQGGQVMTYKQPPESLGDIESMPYQPRVPASSNCQTYSSNDLYTAAATGTASGSGATPAPGGDGGNNPKSGAAVTRTGAGSSPSHTSNAAHRYIPRGASIASVVGAMALLV</sequence>
<dbReference type="OrthoDB" id="2564904at2759"/>
<reference evidence="3 4" key="1">
    <citation type="submission" date="2014-04" db="EMBL/GenBank/DDBJ databases">
        <authorList>
            <consortium name="DOE Joint Genome Institute"/>
            <person name="Kuo A."/>
            <person name="Tarkka M."/>
            <person name="Buscot F."/>
            <person name="Kohler A."/>
            <person name="Nagy L.G."/>
            <person name="Floudas D."/>
            <person name="Copeland A."/>
            <person name="Barry K.W."/>
            <person name="Cichocki N."/>
            <person name="Veneault-Fourrey C."/>
            <person name="LaButti K."/>
            <person name="Lindquist E.A."/>
            <person name="Lipzen A."/>
            <person name="Lundell T."/>
            <person name="Morin E."/>
            <person name="Murat C."/>
            <person name="Sun H."/>
            <person name="Tunlid A."/>
            <person name="Henrissat B."/>
            <person name="Grigoriev I.V."/>
            <person name="Hibbett D.S."/>
            <person name="Martin F."/>
            <person name="Nordberg H.P."/>
            <person name="Cantor M.N."/>
            <person name="Hua S.X."/>
        </authorList>
    </citation>
    <scope>NUCLEOTIDE SEQUENCE [LARGE SCALE GENOMIC DNA]</scope>
    <source>
        <strain evidence="3 4">F 1598</strain>
    </source>
</reference>
<evidence type="ECO:0000256" key="2">
    <source>
        <dbReference type="SAM" id="SignalP"/>
    </source>
</evidence>
<dbReference type="InParanoid" id="A0A0C3ENX0"/>
<keyword evidence="2" id="KW-0732">Signal</keyword>
<gene>
    <name evidence="3" type="ORF">PILCRDRAFT_708624</name>
</gene>
<keyword evidence="4" id="KW-1185">Reference proteome</keyword>
<feature type="region of interest" description="Disordered" evidence="1">
    <location>
        <begin position="262"/>
        <end position="282"/>
    </location>
</feature>
<proteinExistence type="predicted"/>
<feature type="region of interest" description="Disordered" evidence="1">
    <location>
        <begin position="301"/>
        <end position="342"/>
    </location>
</feature>
<dbReference type="STRING" id="765440.A0A0C3ENX0"/>
<name>A0A0C3ENX0_PILCF</name>
<feature type="compositionally biased region" description="Low complexity" evidence="1">
    <location>
        <begin position="301"/>
        <end position="312"/>
    </location>
</feature>
<evidence type="ECO:0000256" key="1">
    <source>
        <dbReference type="SAM" id="MobiDB-lite"/>
    </source>
</evidence>
<dbReference type="EMBL" id="KN833063">
    <property type="protein sequence ID" value="KIM74280.1"/>
    <property type="molecule type" value="Genomic_DNA"/>
</dbReference>
<dbReference type="HOGENOM" id="CLU_036093_2_1_1"/>
<dbReference type="Proteomes" id="UP000054166">
    <property type="component" value="Unassembled WGS sequence"/>
</dbReference>